<reference evidence="7" key="2">
    <citation type="submission" date="2021-04" db="EMBL/GenBank/DDBJ databases">
        <authorList>
            <person name="Gilroy R."/>
        </authorList>
    </citation>
    <scope>NUCLEOTIDE SEQUENCE</scope>
    <source>
        <strain evidence="7">CHK199-9574</strain>
    </source>
</reference>
<dbReference type="InterPro" id="IPR020568">
    <property type="entry name" value="Ribosomal_Su5_D2-typ_SF"/>
</dbReference>
<dbReference type="GO" id="GO:0004335">
    <property type="term" value="F:galactokinase activity"/>
    <property type="evidence" value="ECO:0007669"/>
    <property type="project" value="InterPro"/>
</dbReference>
<feature type="domain" description="Galactokinase N-terminal" evidence="6">
    <location>
        <begin position="26"/>
        <end position="74"/>
    </location>
</feature>
<dbReference type="GO" id="GO:0006012">
    <property type="term" value="P:galactose metabolic process"/>
    <property type="evidence" value="ECO:0007669"/>
    <property type="project" value="InterPro"/>
</dbReference>
<dbReference type="InterPro" id="IPR036554">
    <property type="entry name" value="GHMP_kinase_C_sf"/>
</dbReference>
<keyword evidence="3" id="KW-0808">Transferase</keyword>
<evidence type="ECO:0000313" key="7">
    <source>
        <dbReference type="EMBL" id="HIY78792.1"/>
    </source>
</evidence>
<accession>A0A9D1ZA22</accession>
<keyword evidence="2" id="KW-0547">Nucleotide-binding</keyword>
<dbReference type="PRINTS" id="PR00959">
    <property type="entry name" value="MEVGALKINASE"/>
</dbReference>
<evidence type="ECO:0000313" key="8">
    <source>
        <dbReference type="Proteomes" id="UP000824135"/>
    </source>
</evidence>
<dbReference type="Gene3D" id="3.30.70.890">
    <property type="entry name" value="GHMP kinase, C-terminal domain"/>
    <property type="match status" value="1"/>
</dbReference>
<dbReference type="InterPro" id="IPR006206">
    <property type="entry name" value="Mevalonate/galactokinase"/>
</dbReference>
<dbReference type="InterPro" id="IPR000705">
    <property type="entry name" value="Galactokinase"/>
</dbReference>
<comment type="similarity">
    <text evidence="1">Belongs to the GHMP kinase family. GalK subfamily.</text>
</comment>
<evidence type="ECO:0000256" key="4">
    <source>
        <dbReference type="ARBA" id="ARBA00022840"/>
    </source>
</evidence>
<proteinExistence type="inferred from homology"/>
<dbReference type="EMBL" id="DXCO01000041">
    <property type="protein sequence ID" value="HIY78792.1"/>
    <property type="molecule type" value="Genomic_DNA"/>
</dbReference>
<dbReference type="Pfam" id="PF00288">
    <property type="entry name" value="GHMP_kinases_N"/>
    <property type="match status" value="1"/>
</dbReference>
<dbReference type="SUPFAM" id="SSF54211">
    <property type="entry name" value="Ribosomal protein S5 domain 2-like"/>
    <property type="match status" value="1"/>
</dbReference>
<keyword evidence="4" id="KW-0067">ATP-binding</keyword>
<dbReference type="InterPro" id="IPR006204">
    <property type="entry name" value="GHMP_kinase_N_dom"/>
</dbReference>
<dbReference type="PRINTS" id="PR00473">
    <property type="entry name" value="GALCTOKINASE"/>
</dbReference>
<sequence>MELKDLYGSASDKKLFSERVDRLVGQFEKLTAQKPDFFFSSSGRAEICGNHTDHNHGKVIVAAISCDILAAVRKTDDGTVSIHSEGFPSFSLNVADTEVNKKEYGKSVALARGVARALADRGYKVGGFTAVTESTIFRGAGVSSSAAFELLVCEIFNQLYLGGALTKVEKAIISQYAEDVYFGKPCGLLDQSGISLGGLNEIDFENPASPVIEGLSAPAGYSIVITNTGGSHAALTAHYAAIKEEMRAVAAYFGRTVLREVPYDTFFNGISGLRKKVSERAILRAFHFYEENDRVDAAAAALRAGNTAGFLDAIERSGVSSLNCLQNCFVPGSDEQPVPLAIHMSDRLIRDGAVRIHGGGFAGTVLAYLADGEKERYMTEMSKVFGKENVFSASVRKQGAVQIDVAALLDGKEG</sequence>
<dbReference type="SUPFAM" id="SSF55060">
    <property type="entry name" value="GHMP Kinase, C-terminal domain"/>
    <property type="match status" value="1"/>
</dbReference>
<protein>
    <recommendedName>
        <fullName evidence="9">Galactokinase</fullName>
    </recommendedName>
</protein>
<organism evidence="7 8">
    <name type="scientific">Candidatus Borkfalkia excrementavium</name>
    <dbReference type="NCBI Taxonomy" id="2838505"/>
    <lineage>
        <taxon>Bacteria</taxon>
        <taxon>Bacillati</taxon>
        <taxon>Bacillota</taxon>
        <taxon>Clostridia</taxon>
        <taxon>Christensenellales</taxon>
        <taxon>Christensenellaceae</taxon>
        <taxon>Candidatus Borkfalkia</taxon>
    </lineage>
</organism>
<dbReference type="Pfam" id="PF10509">
    <property type="entry name" value="GalKase_gal_bdg"/>
    <property type="match status" value="1"/>
</dbReference>
<dbReference type="AlphaFoldDB" id="A0A9D1ZA22"/>
<dbReference type="Proteomes" id="UP000824135">
    <property type="component" value="Unassembled WGS sequence"/>
</dbReference>
<dbReference type="InterPro" id="IPR014721">
    <property type="entry name" value="Ribsml_uS5_D2-typ_fold_subgr"/>
</dbReference>
<feature type="domain" description="GHMP kinase N-terminal" evidence="5">
    <location>
        <begin position="110"/>
        <end position="198"/>
    </location>
</feature>
<dbReference type="GO" id="GO:0005524">
    <property type="term" value="F:ATP binding"/>
    <property type="evidence" value="ECO:0007669"/>
    <property type="project" value="UniProtKB-KW"/>
</dbReference>
<evidence type="ECO:0000259" key="6">
    <source>
        <dbReference type="Pfam" id="PF10509"/>
    </source>
</evidence>
<evidence type="ECO:0000256" key="3">
    <source>
        <dbReference type="ARBA" id="ARBA00022777"/>
    </source>
</evidence>
<name>A0A9D1ZA22_9FIRM</name>
<comment type="caution">
    <text evidence="7">The sequence shown here is derived from an EMBL/GenBank/DDBJ whole genome shotgun (WGS) entry which is preliminary data.</text>
</comment>
<dbReference type="GO" id="GO:0005829">
    <property type="term" value="C:cytosol"/>
    <property type="evidence" value="ECO:0007669"/>
    <property type="project" value="TreeGrafter"/>
</dbReference>
<evidence type="ECO:0008006" key="9">
    <source>
        <dbReference type="Google" id="ProtNLM"/>
    </source>
</evidence>
<keyword evidence="3" id="KW-0418">Kinase</keyword>
<evidence type="ECO:0000256" key="1">
    <source>
        <dbReference type="ARBA" id="ARBA00006566"/>
    </source>
</evidence>
<dbReference type="InterPro" id="IPR019539">
    <property type="entry name" value="GalKase_N"/>
</dbReference>
<dbReference type="PIRSF" id="PIRSF000530">
    <property type="entry name" value="Galactokinase"/>
    <property type="match status" value="1"/>
</dbReference>
<reference evidence="7" key="1">
    <citation type="journal article" date="2021" name="PeerJ">
        <title>Extensive microbial diversity within the chicken gut microbiome revealed by metagenomics and culture.</title>
        <authorList>
            <person name="Gilroy R."/>
            <person name="Ravi A."/>
            <person name="Getino M."/>
            <person name="Pursley I."/>
            <person name="Horton D.L."/>
            <person name="Alikhan N.F."/>
            <person name="Baker D."/>
            <person name="Gharbi K."/>
            <person name="Hall N."/>
            <person name="Watson M."/>
            <person name="Adriaenssens E.M."/>
            <person name="Foster-Nyarko E."/>
            <person name="Jarju S."/>
            <person name="Secka A."/>
            <person name="Antonio M."/>
            <person name="Oren A."/>
            <person name="Chaudhuri R.R."/>
            <person name="La Ragione R."/>
            <person name="Hildebrand F."/>
            <person name="Pallen M.J."/>
        </authorList>
    </citation>
    <scope>NUCLEOTIDE SEQUENCE</scope>
    <source>
        <strain evidence="7">CHK199-9574</strain>
    </source>
</reference>
<dbReference type="Gene3D" id="3.30.230.10">
    <property type="match status" value="1"/>
</dbReference>
<evidence type="ECO:0000259" key="5">
    <source>
        <dbReference type="Pfam" id="PF00288"/>
    </source>
</evidence>
<dbReference type="PANTHER" id="PTHR10457">
    <property type="entry name" value="MEVALONATE KINASE/GALACTOKINASE"/>
    <property type="match status" value="1"/>
</dbReference>
<dbReference type="PANTHER" id="PTHR10457:SF7">
    <property type="entry name" value="GALACTOKINASE-RELATED"/>
    <property type="match status" value="1"/>
</dbReference>
<gene>
    <name evidence="7" type="ORF">H9728_07070</name>
</gene>
<evidence type="ECO:0000256" key="2">
    <source>
        <dbReference type="ARBA" id="ARBA00022741"/>
    </source>
</evidence>